<name>A0A0A9XRT1_LYGHE</name>
<sequence>RIVTVNILWSIPLLAVLSSNTLNWCCYLLLQYCSSHVTSTMVPPEVAKFFSSPMQCLSKSCVQLAGLCYFCYDAPYHPSLHSSQSIKEVERASTPTPVYIDLLAPG</sequence>
<evidence type="ECO:0000313" key="2">
    <source>
        <dbReference type="EMBL" id="JAG23457.1"/>
    </source>
</evidence>
<reference evidence="2" key="1">
    <citation type="journal article" date="2014" name="PLoS ONE">
        <title>Transcriptome-Based Identification of ABC Transporters in the Western Tarnished Plant Bug Lygus hesperus.</title>
        <authorList>
            <person name="Hull J.J."/>
            <person name="Chaney K."/>
            <person name="Geib S.M."/>
            <person name="Fabrick J.A."/>
            <person name="Brent C.S."/>
            <person name="Walsh D."/>
            <person name="Lavine L.C."/>
        </authorList>
    </citation>
    <scope>NUCLEOTIDE SEQUENCE</scope>
</reference>
<feature type="chain" id="PRO_5002053095" evidence="1">
    <location>
        <begin position="19"/>
        <end position="106"/>
    </location>
</feature>
<feature type="non-terminal residue" evidence="2">
    <location>
        <position position="1"/>
    </location>
</feature>
<gene>
    <name evidence="2" type="primary">nrxn3b_1</name>
    <name evidence="2" type="ORF">CM83_102523</name>
</gene>
<reference evidence="2" key="2">
    <citation type="submission" date="2014-07" db="EMBL/GenBank/DDBJ databases">
        <authorList>
            <person name="Hull J."/>
        </authorList>
    </citation>
    <scope>NUCLEOTIDE SEQUENCE</scope>
</reference>
<evidence type="ECO:0000256" key="1">
    <source>
        <dbReference type="SAM" id="SignalP"/>
    </source>
</evidence>
<dbReference type="EMBL" id="GBHO01020147">
    <property type="protein sequence ID" value="JAG23457.1"/>
    <property type="molecule type" value="Transcribed_RNA"/>
</dbReference>
<accession>A0A0A9XRT1</accession>
<dbReference type="AlphaFoldDB" id="A0A0A9XRT1"/>
<protein>
    <submittedName>
        <fullName evidence="2">Neurexin-3b-alpha</fullName>
    </submittedName>
</protein>
<keyword evidence="1" id="KW-0732">Signal</keyword>
<feature type="signal peptide" evidence="1">
    <location>
        <begin position="1"/>
        <end position="18"/>
    </location>
</feature>
<organism evidence="2">
    <name type="scientific">Lygus hesperus</name>
    <name type="common">Western plant bug</name>
    <dbReference type="NCBI Taxonomy" id="30085"/>
    <lineage>
        <taxon>Eukaryota</taxon>
        <taxon>Metazoa</taxon>
        <taxon>Ecdysozoa</taxon>
        <taxon>Arthropoda</taxon>
        <taxon>Hexapoda</taxon>
        <taxon>Insecta</taxon>
        <taxon>Pterygota</taxon>
        <taxon>Neoptera</taxon>
        <taxon>Paraneoptera</taxon>
        <taxon>Hemiptera</taxon>
        <taxon>Heteroptera</taxon>
        <taxon>Panheteroptera</taxon>
        <taxon>Cimicomorpha</taxon>
        <taxon>Miridae</taxon>
        <taxon>Mirini</taxon>
        <taxon>Lygus</taxon>
    </lineage>
</organism>
<proteinExistence type="predicted"/>